<reference evidence="2" key="2">
    <citation type="submission" date="2023-02" db="EMBL/GenBank/DDBJ databases">
        <authorList>
            <person name="Lu C.-H."/>
        </authorList>
    </citation>
    <scope>NUCLEOTIDE SEQUENCE</scope>
    <source>
        <strain evidence="2">22TCCZM01-4</strain>
    </source>
</reference>
<name>A0AAE3LB42_9RALS</name>
<gene>
    <name evidence="2" type="ORF">N5I87_12010</name>
</gene>
<proteinExistence type="predicted"/>
<dbReference type="Pfam" id="PF18476">
    <property type="entry name" value="PIN_8"/>
    <property type="match status" value="1"/>
</dbReference>
<dbReference type="InterPro" id="IPR041578">
    <property type="entry name" value="PIN_8"/>
</dbReference>
<evidence type="ECO:0000313" key="3">
    <source>
        <dbReference type="Proteomes" id="UP001164374"/>
    </source>
</evidence>
<protein>
    <submittedName>
        <fullName evidence="2">PIN domain-containing protein</fullName>
    </submittedName>
</protein>
<evidence type="ECO:0000313" key="2">
    <source>
        <dbReference type="EMBL" id="MCT7316729.1"/>
    </source>
</evidence>
<accession>A0AAE3LB42</accession>
<sequence length="431" mass="49420">MKNLFPGHFPLSEDELSELMQKAIFVLDTNVLLNMYRYTEPSREHFFEIIERLGNRVSIPYQVASEFFDARTKVIQDQNKAIDLMDKAIEDSHNKLKNELNQFRKHAHVDIAKILGEIGQSFNEAQAEIRRIKESRSPVKVNDDPILHRLAHLLANCILPEPSQEDIEKRKKLAAERIKKNVPPGFADKNKPGDRSHGDVLIWLEIIALSQEKKLPIVFVTDDVKDDWWLRLDGQIIGPLPALRQEFHKCTQQSFHMYQAENFIKHAAELLKIPVDEEALSEAAKVSADQARAWSDTEIALFLEQLTLDDMGNVAEARRSMWDKASPQIDWKNVAGLDSYLKRQKDVDGWRALFSANPRLPLKRVPTESSEPNSRQAVLQQYFLMEDKFVPAGEPKWMVISKEDEDSLLKAQGGIVFIEQLGGFFAFVRSP</sequence>
<dbReference type="AlphaFoldDB" id="A0AAE3LB42"/>
<comment type="caution">
    <text evidence="2">The sequence shown here is derived from an EMBL/GenBank/DDBJ whole genome shotgun (WGS) entry which is preliminary data.</text>
</comment>
<feature type="domain" description="PIN like" evidence="1">
    <location>
        <begin position="24"/>
        <end position="243"/>
    </location>
</feature>
<dbReference type="Proteomes" id="UP001164374">
    <property type="component" value="Unassembled WGS sequence"/>
</dbReference>
<evidence type="ECO:0000259" key="1">
    <source>
        <dbReference type="Pfam" id="PF18476"/>
    </source>
</evidence>
<reference evidence="2" key="1">
    <citation type="journal article" date="2023" name="Front. Microbiol.">
        <title>Ralstonia chuxiongensis sp. nov., Ralstonia mojiangensis sp. nov., and Ralstonia soli sp. nov., isolated from tobacco fields, are three novel species in the family Burkholderiaceae.</title>
        <authorList>
            <person name="Lu C.H."/>
            <person name="Zhang Y.Y."/>
            <person name="Jiang N."/>
            <person name="Chen W."/>
            <person name="Shao X."/>
            <person name="Zhao Z.M."/>
            <person name="Lu W.L."/>
            <person name="Hu X."/>
            <person name="Xi Y.X."/>
            <person name="Zou S.Y."/>
            <person name="Wei Q.J."/>
            <person name="Lin Z.L."/>
            <person name="Gong L."/>
            <person name="Gai X.T."/>
            <person name="Zhang L.Q."/>
            <person name="Li J.Y."/>
            <person name="Jin Y."/>
            <person name="Xia Z.Y."/>
        </authorList>
    </citation>
    <scope>NUCLEOTIDE SEQUENCE</scope>
    <source>
        <strain evidence="2">22TCCZM01-4</strain>
    </source>
</reference>
<dbReference type="EMBL" id="JAOCQJ010000003">
    <property type="protein sequence ID" value="MCT7316729.1"/>
    <property type="molecule type" value="Genomic_DNA"/>
</dbReference>
<organism evidence="2 3">
    <name type="scientific">Ralstonia mojiangensis</name>
    <dbReference type="NCBI Taxonomy" id="2953895"/>
    <lineage>
        <taxon>Bacteria</taxon>
        <taxon>Pseudomonadati</taxon>
        <taxon>Pseudomonadota</taxon>
        <taxon>Betaproteobacteria</taxon>
        <taxon>Burkholderiales</taxon>
        <taxon>Burkholderiaceae</taxon>
        <taxon>Ralstonia</taxon>
    </lineage>
</organism>
<dbReference type="RefSeq" id="WP_260799624.1">
    <property type="nucleotide sequence ID" value="NZ_JAOCQJ010000003.1"/>
</dbReference>